<keyword evidence="5" id="KW-1185">Reference proteome</keyword>
<dbReference type="Gene3D" id="3.40.50.10540">
    <property type="entry name" value="Crotonobetainyl-coa:carnitine coa-transferase, domain 1"/>
    <property type="match status" value="1"/>
</dbReference>
<evidence type="ECO:0000313" key="5">
    <source>
        <dbReference type="Proteomes" id="UP001499967"/>
    </source>
</evidence>
<organism evidence="4 5">
    <name type="scientific">Pseudonocardia zijingensis</name>
    <dbReference type="NCBI Taxonomy" id="153376"/>
    <lineage>
        <taxon>Bacteria</taxon>
        <taxon>Bacillati</taxon>
        <taxon>Actinomycetota</taxon>
        <taxon>Actinomycetes</taxon>
        <taxon>Pseudonocardiales</taxon>
        <taxon>Pseudonocardiaceae</taxon>
        <taxon>Pseudonocardia</taxon>
    </lineage>
</organism>
<evidence type="ECO:0000313" key="4">
    <source>
        <dbReference type="EMBL" id="GAA0898107.1"/>
    </source>
</evidence>
<accession>A0ABP3YLJ6</accession>
<gene>
    <name evidence="4" type="ORF">GCM10009559_59920</name>
</gene>
<dbReference type="Pfam" id="PF00378">
    <property type="entry name" value="ECH_1"/>
    <property type="match status" value="1"/>
</dbReference>
<comment type="similarity">
    <text evidence="1">Belongs to the enoyl-CoA hydratase/isomerase family.</text>
</comment>
<dbReference type="Pfam" id="PF02515">
    <property type="entry name" value="CoA_transf_3"/>
    <property type="match status" value="1"/>
</dbReference>
<evidence type="ECO:0000256" key="3">
    <source>
        <dbReference type="SAM" id="MobiDB-lite"/>
    </source>
</evidence>
<dbReference type="InterPro" id="IPR023606">
    <property type="entry name" value="CoA-Trfase_III_dom_1_sf"/>
</dbReference>
<dbReference type="InterPro" id="IPR029045">
    <property type="entry name" value="ClpP/crotonase-like_dom_sf"/>
</dbReference>
<dbReference type="InterPro" id="IPR003673">
    <property type="entry name" value="CoA-Trfase_fam_III"/>
</dbReference>
<protein>
    <recommendedName>
        <fullName evidence="6">Crotonobetainyl-CoA:carnitine CoA-transferase CaiB-like acyl-CoA transferase</fullName>
    </recommendedName>
</protein>
<comment type="caution">
    <text evidence="4">The sequence shown here is derived from an EMBL/GenBank/DDBJ whole genome shotgun (WGS) entry which is preliminary data.</text>
</comment>
<dbReference type="InterPro" id="IPR044855">
    <property type="entry name" value="CoA-Trfase_III_dom3_sf"/>
</dbReference>
<dbReference type="Proteomes" id="UP001499967">
    <property type="component" value="Unassembled WGS sequence"/>
</dbReference>
<dbReference type="CDD" id="cd06558">
    <property type="entry name" value="crotonase-like"/>
    <property type="match status" value="1"/>
</dbReference>
<dbReference type="Gene3D" id="1.10.12.10">
    <property type="entry name" value="Lyase 2-enoyl-coa Hydratase, Chain A, domain 2"/>
    <property type="match status" value="1"/>
</dbReference>
<dbReference type="InterPro" id="IPR001753">
    <property type="entry name" value="Enoyl-CoA_hydra/iso"/>
</dbReference>
<proteinExistence type="inferred from homology"/>
<dbReference type="SUPFAM" id="SSF89796">
    <property type="entry name" value="CoA-transferase family III (CaiB/BaiF)"/>
    <property type="match status" value="1"/>
</dbReference>
<dbReference type="Gene3D" id="3.90.226.10">
    <property type="entry name" value="2-enoyl-CoA Hydratase, Chain A, domain 1"/>
    <property type="match status" value="1"/>
</dbReference>
<evidence type="ECO:0008006" key="6">
    <source>
        <dbReference type="Google" id="ProtNLM"/>
    </source>
</evidence>
<dbReference type="PANTHER" id="PTHR48207:SF3">
    <property type="entry name" value="SUCCINATE--HYDROXYMETHYLGLUTARATE COA-TRANSFERASE"/>
    <property type="match status" value="1"/>
</dbReference>
<reference evidence="5" key="1">
    <citation type="journal article" date="2019" name="Int. J. Syst. Evol. Microbiol.">
        <title>The Global Catalogue of Microorganisms (GCM) 10K type strain sequencing project: providing services to taxonomists for standard genome sequencing and annotation.</title>
        <authorList>
            <consortium name="The Broad Institute Genomics Platform"/>
            <consortium name="The Broad Institute Genome Sequencing Center for Infectious Disease"/>
            <person name="Wu L."/>
            <person name="Ma J."/>
        </authorList>
    </citation>
    <scope>NUCLEOTIDE SEQUENCE [LARGE SCALE GENOMIC DNA]</scope>
    <source>
        <strain evidence="5">JCM 11117</strain>
    </source>
</reference>
<dbReference type="SUPFAM" id="SSF52096">
    <property type="entry name" value="ClpP/crotonase"/>
    <property type="match status" value="1"/>
</dbReference>
<evidence type="ECO:0000256" key="2">
    <source>
        <dbReference type="ARBA" id="ARBA00022679"/>
    </source>
</evidence>
<dbReference type="RefSeq" id="WP_343945027.1">
    <property type="nucleotide sequence ID" value="NZ_BAAAHP010000191.1"/>
</dbReference>
<sequence>MATPEGALHGMTVLDLTQVMAGPFCTMILADLGADVVKVENPESGDQTRSAFAHPGAFRALNRNKRSVTLDLKSDEGRATFHELVRSADVVVENWRPGVAAKLGVDYETLRPLNPGLIYASVSGFGQTGPYADRPGYDLIAQAMAGVMSVTGEPGDRPVKSGIPIADLGAGLFTAVGVLAAWTSRQRTGQGQYVETSLFEAALALSVWESTEFWATGKPPQPLGSAHRMSAPYQALATRDGYVTVGANNERLWQRLCRALDAPDLVDDPRFARNDDRMAHRAELVTELERRLAAEDTATWVERLLAAGVPAGPIQDYQQVLEEDPHVKARGLVSTVDDPADGPVPVLSSPLHLSGTPAVVRRPPPRLGQHNEELLPVSGNEGPGTRIHSRPAGAVRSRRDGPVLHVELANPARRNALTWEMYDELQKLCVAARSEADLRVVVLRGAGEAFAAGTDIAQFTEFTAAADGLEYERRVGAVLEDLLAVPVPVLGVVDGPAVGGGLALAACCDVLVATDRAKFGAPIARTLGNVLAPAVVARLQRRLGVSRTMGMLLTSRTIDAHEAAAAGFVHAVVPPDELDATAAEITERIAAGAPRTLAGLKEIDRRLAAADGSGDVDADDVIADCYASADFREGVAAFVARRAPRWSGS</sequence>
<dbReference type="NCBIfam" id="NF004796">
    <property type="entry name" value="PRK06144.1"/>
    <property type="match status" value="1"/>
</dbReference>
<evidence type="ECO:0000256" key="1">
    <source>
        <dbReference type="ARBA" id="ARBA00005254"/>
    </source>
</evidence>
<name>A0ABP3YLJ6_9PSEU</name>
<dbReference type="Gene3D" id="3.30.1540.10">
    <property type="entry name" value="formyl-coa transferase, domain 3"/>
    <property type="match status" value="1"/>
</dbReference>
<dbReference type="InterPro" id="IPR014748">
    <property type="entry name" value="Enoyl-CoA_hydra_C"/>
</dbReference>
<dbReference type="PANTHER" id="PTHR48207">
    <property type="entry name" value="SUCCINATE--HYDROXYMETHYLGLUTARATE COA-TRANSFERASE"/>
    <property type="match status" value="1"/>
</dbReference>
<dbReference type="EMBL" id="BAAAHP010000191">
    <property type="protein sequence ID" value="GAA0898107.1"/>
    <property type="molecule type" value="Genomic_DNA"/>
</dbReference>
<dbReference type="InterPro" id="IPR050483">
    <property type="entry name" value="CoA-transferase_III_domain"/>
</dbReference>
<feature type="region of interest" description="Disordered" evidence="3">
    <location>
        <begin position="373"/>
        <end position="398"/>
    </location>
</feature>
<keyword evidence="2" id="KW-0808">Transferase</keyword>